<dbReference type="EMBL" id="UGOG01000001">
    <property type="protein sequence ID" value="STX62010.1"/>
    <property type="molecule type" value="Genomic_DNA"/>
</dbReference>
<dbReference type="Proteomes" id="UP000054985">
    <property type="component" value="Unassembled WGS sequence"/>
</dbReference>
<keyword evidence="3" id="KW-1185">Reference proteome</keyword>
<name>A0A378JVF7_9GAMM</name>
<evidence type="ECO:0000313" key="1">
    <source>
        <dbReference type="EMBL" id="KTD35425.1"/>
    </source>
</evidence>
<dbReference type="EMBL" id="LNYN01000014">
    <property type="protein sequence ID" value="KTD35425.1"/>
    <property type="molecule type" value="Genomic_DNA"/>
</dbReference>
<sequence>MFNEEKSKLIRNTELAALGMDEINKRFPLGALNRKDVVATLPAEVYKEQLLLLFTIRNMIRDKDFKADHLFQFLQAAQCGEMTFFAVCRIEEACPEAKVEAVSLKHHEMVVIGRKKNSDPKNILTWGKNAVICDPWAKMSYMATSFFKVRDETPHIPFFVKEGEEIQEHFLAGNPSIIS</sequence>
<evidence type="ECO:0008006" key="5">
    <source>
        <dbReference type="Google" id="ProtNLM"/>
    </source>
</evidence>
<dbReference type="AlphaFoldDB" id="A0A378JVF7"/>
<proteinExistence type="predicted"/>
<accession>A0A378JVF7</accession>
<reference evidence="1 3" key="1">
    <citation type="submission" date="2015-11" db="EMBL/GenBank/DDBJ databases">
        <title>Genomic analysis of 38 Legionella species identifies large and diverse effector repertoires.</title>
        <authorList>
            <person name="Burstein D."/>
            <person name="Amaro F."/>
            <person name="Zusman T."/>
            <person name="Lifshitz Z."/>
            <person name="Cohen O."/>
            <person name="Gilbert J.A."/>
            <person name="Pupko T."/>
            <person name="Shuman H.A."/>
            <person name="Segal G."/>
        </authorList>
    </citation>
    <scope>NUCLEOTIDE SEQUENCE [LARGE SCALE GENOMIC DNA]</scope>
    <source>
        <strain evidence="1 3">ATCC 43877</strain>
    </source>
</reference>
<organism evidence="2 4">
    <name type="scientific">Legionella moravica</name>
    <dbReference type="NCBI Taxonomy" id="39962"/>
    <lineage>
        <taxon>Bacteria</taxon>
        <taxon>Pseudomonadati</taxon>
        <taxon>Pseudomonadota</taxon>
        <taxon>Gammaproteobacteria</taxon>
        <taxon>Legionellales</taxon>
        <taxon>Legionellaceae</taxon>
        <taxon>Legionella</taxon>
    </lineage>
</organism>
<evidence type="ECO:0000313" key="2">
    <source>
        <dbReference type="EMBL" id="STX62010.1"/>
    </source>
</evidence>
<protein>
    <recommendedName>
        <fullName evidence="5">Dot/Icm secretion system substrate</fullName>
    </recommendedName>
</protein>
<gene>
    <name evidence="1" type="ORF">Lmor_0872</name>
    <name evidence="2" type="ORF">NCTC12239_00928</name>
</gene>
<dbReference type="Proteomes" id="UP000254040">
    <property type="component" value="Unassembled WGS sequence"/>
</dbReference>
<evidence type="ECO:0000313" key="3">
    <source>
        <dbReference type="Proteomes" id="UP000054985"/>
    </source>
</evidence>
<evidence type="ECO:0000313" key="4">
    <source>
        <dbReference type="Proteomes" id="UP000254040"/>
    </source>
</evidence>
<reference evidence="2 4" key="2">
    <citation type="submission" date="2018-06" db="EMBL/GenBank/DDBJ databases">
        <authorList>
            <consortium name="Pathogen Informatics"/>
            <person name="Doyle S."/>
        </authorList>
    </citation>
    <scope>NUCLEOTIDE SEQUENCE [LARGE SCALE GENOMIC DNA]</scope>
    <source>
        <strain evidence="2 4">NCTC12239</strain>
    </source>
</reference>